<dbReference type="PANTHER" id="PTHR38146:SF8">
    <property type="entry name" value="TIFY DOMAIN-CONTAINING PROTEIN"/>
    <property type="match status" value="1"/>
</dbReference>
<accession>A0AAV6WNG7</accession>
<organism evidence="1 2">
    <name type="scientific">Buddleja alternifolia</name>
    <dbReference type="NCBI Taxonomy" id="168488"/>
    <lineage>
        <taxon>Eukaryota</taxon>
        <taxon>Viridiplantae</taxon>
        <taxon>Streptophyta</taxon>
        <taxon>Embryophyta</taxon>
        <taxon>Tracheophyta</taxon>
        <taxon>Spermatophyta</taxon>
        <taxon>Magnoliopsida</taxon>
        <taxon>eudicotyledons</taxon>
        <taxon>Gunneridae</taxon>
        <taxon>Pentapetalae</taxon>
        <taxon>asterids</taxon>
        <taxon>lamiids</taxon>
        <taxon>Lamiales</taxon>
        <taxon>Scrophulariaceae</taxon>
        <taxon>Buddlejeae</taxon>
        <taxon>Buddleja</taxon>
    </lineage>
</organism>
<comment type="caution">
    <text evidence="1">The sequence shown here is derived from an EMBL/GenBank/DDBJ whole genome shotgun (WGS) entry which is preliminary data.</text>
</comment>
<evidence type="ECO:0000313" key="2">
    <source>
        <dbReference type="Proteomes" id="UP000826271"/>
    </source>
</evidence>
<sequence length="345" mass="38525">MVEIEIQYFGMERTEKTAAKFRMTALTHPPWTNLAEEPLGFRGIGFSPMFALLKPTFSLPLRPPPLARGLPSKAERSPTDVFLHPTASADRLAPFIFGARALDQHAVRALAPPTAWELTVSCSISLPDGGSFHPSLTGAAFTLLRLAARRLYCSPTTPFSRFRLLPFRSPLLRESLLLSFPLATKMFQFARLSLACPWIQQQFERLPYSGISGSMLIFNSPKHFVDYYALPRLWVPRYPPRSSLLFVLGVKQCQTKIPNIALPEKEVIQPHLPVWLPCYDFTPVTSPAFGIPLLAVKITTSGMASSHSVTGGVYKARERIHRRMADRRLLAIPVSCRRVAACNPN</sequence>
<proteinExistence type="predicted"/>
<evidence type="ECO:0000313" key="1">
    <source>
        <dbReference type="EMBL" id="KAG8369107.1"/>
    </source>
</evidence>
<name>A0AAV6WNG7_9LAMI</name>
<dbReference type="AlphaFoldDB" id="A0AAV6WNG7"/>
<dbReference type="EMBL" id="WHWC01000015">
    <property type="protein sequence ID" value="KAG8369107.1"/>
    <property type="molecule type" value="Genomic_DNA"/>
</dbReference>
<keyword evidence="2" id="KW-1185">Reference proteome</keyword>
<protein>
    <submittedName>
        <fullName evidence="1">Uncharacterized protein</fullName>
    </submittedName>
</protein>
<dbReference type="PANTHER" id="PTHR38146">
    <property type="entry name" value="30S RIBOSOMAL PROTEIN S12, CHLOROPLASTIC"/>
    <property type="match status" value="1"/>
</dbReference>
<reference evidence="1" key="1">
    <citation type="submission" date="2019-10" db="EMBL/GenBank/DDBJ databases">
        <authorList>
            <person name="Zhang R."/>
            <person name="Pan Y."/>
            <person name="Wang J."/>
            <person name="Ma R."/>
            <person name="Yu S."/>
        </authorList>
    </citation>
    <scope>NUCLEOTIDE SEQUENCE</scope>
    <source>
        <strain evidence="1">LA-IB0</strain>
        <tissue evidence="1">Leaf</tissue>
    </source>
</reference>
<gene>
    <name evidence="1" type="ORF">BUALT_Bualt15G0116200</name>
</gene>
<dbReference type="AntiFam" id="ANF00029">
    <property type="entry name" value="Antisense to 16S rRNA"/>
</dbReference>
<dbReference type="Proteomes" id="UP000826271">
    <property type="component" value="Unassembled WGS sequence"/>
</dbReference>